<reference evidence="2" key="2">
    <citation type="journal article" date="2024" name="Plant">
        <title>Genomic evolution and insights into agronomic trait innovations of Sesamum species.</title>
        <authorList>
            <person name="Miao H."/>
            <person name="Wang L."/>
            <person name="Qu L."/>
            <person name="Liu H."/>
            <person name="Sun Y."/>
            <person name="Le M."/>
            <person name="Wang Q."/>
            <person name="Wei S."/>
            <person name="Zheng Y."/>
            <person name="Lin W."/>
            <person name="Duan Y."/>
            <person name="Cao H."/>
            <person name="Xiong S."/>
            <person name="Wang X."/>
            <person name="Wei L."/>
            <person name="Li C."/>
            <person name="Ma Q."/>
            <person name="Ju M."/>
            <person name="Zhao R."/>
            <person name="Li G."/>
            <person name="Mu C."/>
            <person name="Tian Q."/>
            <person name="Mei H."/>
            <person name="Zhang T."/>
            <person name="Gao T."/>
            <person name="Zhang H."/>
        </authorList>
    </citation>
    <scope>NUCLEOTIDE SEQUENCE</scope>
    <source>
        <strain evidence="2">G02</strain>
    </source>
</reference>
<dbReference type="InterPro" id="IPR000477">
    <property type="entry name" value="RT_dom"/>
</dbReference>
<dbReference type="EMBL" id="JACGWJ010000617">
    <property type="protein sequence ID" value="KAL0290428.1"/>
    <property type="molecule type" value="Genomic_DNA"/>
</dbReference>
<accession>A0AAW2J871</accession>
<sequence>MAHLGTIKSECRPKTKNARPFCTPKGIYCYKVMPFGLKNAGATYQRAIQNIFDDMLHKKVECYVDDLVVKNKKRGGHLIDLQRVFNRLKKYTLKMNPFKCVFGVTSRKFLGFIIRHRGIEVDPAKVDAI</sequence>
<protein>
    <submittedName>
        <fullName evidence="2">Polyprotein P3</fullName>
    </submittedName>
</protein>
<proteinExistence type="predicted"/>
<dbReference type="PANTHER" id="PTHR24559">
    <property type="entry name" value="TRANSPOSON TY3-I GAG-POL POLYPROTEIN"/>
    <property type="match status" value="1"/>
</dbReference>
<dbReference type="Gene3D" id="3.30.70.270">
    <property type="match status" value="1"/>
</dbReference>
<dbReference type="SUPFAM" id="SSF56672">
    <property type="entry name" value="DNA/RNA polymerases"/>
    <property type="match status" value="1"/>
</dbReference>
<dbReference type="Pfam" id="PF00078">
    <property type="entry name" value="RVT_1"/>
    <property type="match status" value="1"/>
</dbReference>
<organism evidence="2">
    <name type="scientific">Sesamum radiatum</name>
    <name type="common">Black benniseed</name>
    <dbReference type="NCBI Taxonomy" id="300843"/>
    <lineage>
        <taxon>Eukaryota</taxon>
        <taxon>Viridiplantae</taxon>
        <taxon>Streptophyta</taxon>
        <taxon>Embryophyta</taxon>
        <taxon>Tracheophyta</taxon>
        <taxon>Spermatophyta</taxon>
        <taxon>Magnoliopsida</taxon>
        <taxon>eudicotyledons</taxon>
        <taxon>Gunneridae</taxon>
        <taxon>Pentapetalae</taxon>
        <taxon>asterids</taxon>
        <taxon>lamiids</taxon>
        <taxon>Lamiales</taxon>
        <taxon>Pedaliaceae</taxon>
        <taxon>Sesamum</taxon>
    </lineage>
</organism>
<evidence type="ECO:0000259" key="1">
    <source>
        <dbReference type="Pfam" id="PF00078"/>
    </source>
</evidence>
<dbReference type="InterPro" id="IPR043128">
    <property type="entry name" value="Rev_trsase/Diguanyl_cyclase"/>
</dbReference>
<evidence type="ECO:0000313" key="2">
    <source>
        <dbReference type="EMBL" id="KAL0290428.1"/>
    </source>
</evidence>
<dbReference type="InterPro" id="IPR043502">
    <property type="entry name" value="DNA/RNA_pol_sf"/>
</dbReference>
<dbReference type="PANTHER" id="PTHR24559:SF439">
    <property type="entry name" value="RETROTRANSPOSON, UNCLASSIFIED-LIKE PROTEIN"/>
    <property type="match status" value="1"/>
</dbReference>
<feature type="domain" description="Reverse transcriptase" evidence="1">
    <location>
        <begin position="23"/>
        <end position="114"/>
    </location>
</feature>
<dbReference type="AlphaFoldDB" id="A0AAW2J871"/>
<dbReference type="CDD" id="cd01647">
    <property type="entry name" value="RT_LTR"/>
    <property type="match status" value="1"/>
</dbReference>
<comment type="caution">
    <text evidence="2">The sequence shown here is derived from an EMBL/GenBank/DDBJ whole genome shotgun (WGS) entry which is preliminary data.</text>
</comment>
<name>A0AAW2J871_SESRA</name>
<reference evidence="2" key="1">
    <citation type="submission" date="2020-06" db="EMBL/GenBank/DDBJ databases">
        <authorList>
            <person name="Li T."/>
            <person name="Hu X."/>
            <person name="Zhang T."/>
            <person name="Song X."/>
            <person name="Zhang H."/>
            <person name="Dai N."/>
            <person name="Sheng W."/>
            <person name="Hou X."/>
            <person name="Wei L."/>
        </authorList>
    </citation>
    <scope>NUCLEOTIDE SEQUENCE</scope>
    <source>
        <strain evidence="2">G02</strain>
        <tissue evidence="2">Leaf</tissue>
    </source>
</reference>
<dbReference type="InterPro" id="IPR053134">
    <property type="entry name" value="RNA-dir_DNA_polymerase"/>
</dbReference>
<gene>
    <name evidence="2" type="ORF">Sradi_7050700</name>
</gene>